<accession>A0A518EXM9</accession>
<evidence type="ECO:0000256" key="1">
    <source>
        <dbReference type="SAM" id="MobiDB-lite"/>
    </source>
</evidence>
<protein>
    <submittedName>
        <fullName evidence="2">Uncharacterized protein</fullName>
    </submittedName>
</protein>
<organism evidence="2 3">
    <name type="scientific">Saltatorellus ferox</name>
    <dbReference type="NCBI Taxonomy" id="2528018"/>
    <lineage>
        <taxon>Bacteria</taxon>
        <taxon>Pseudomonadati</taxon>
        <taxon>Planctomycetota</taxon>
        <taxon>Planctomycetia</taxon>
        <taxon>Planctomycetia incertae sedis</taxon>
        <taxon>Saltatorellus</taxon>
    </lineage>
</organism>
<evidence type="ECO:0000313" key="2">
    <source>
        <dbReference type="EMBL" id="QDV08854.1"/>
    </source>
</evidence>
<keyword evidence="3" id="KW-1185">Reference proteome</keyword>
<reference evidence="2 3" key="1">
    <citation type="submission" date="2019-02" db="EMBL/GenBank/DDBJ databases">
        <title>Deep-cultivation of Planctomycetes and their phenomic and genomic characterization uncovers novel biology.</title>
        <authorList>
            <person name="Wiegand S."/>
            <person name="Jogler M."/>
            <person name="Boedeker C."/>
            <person name="Pinto D."/>
            <person name="Vollmers J."/>
            <person name="Rivas-Marin E."/>
            <person name="Kohn T."/>
            <person name="Peeters S.H."/>
            <person name="Heuer A."/>
            <person name="Rast P."/>
            <person name="Oberbeckmann S."/>
            <person name="Bunk B."/>
            <person name="Jeske O."/>
            <person name="Meyerdierks A."/>
            <person name="Storesund J.E."/>
            <person name="Kallscheuer N."/>
            <person name="Luecker S."/>
            <person name="Lage O.M."/>
            <person name="Pohl T."/>
            <person name="Merkel B.J."/>
            <person name="Hornburger P."/>
            <person name="Mueller R.-W."/>
            <person name="Bruemmer F."/>
            <person name="Labrenz M."/>
            <person name="Spormann A.M."/>
            <person name="Op den Camp H."/>
            <person name="Overmann J."/>
            <person name="Amann R."/>
            <person name="Jetten M.S.M."/>
            <person name="Mascher T."/>
            <person name="Medema M.H."/>
            <person name="Devos D.P."/>
            <person name="Kaster A.-K."/>
            <person name="Ovreas L."/>
            <person name="Rohde M."/>
            <person name="Galperin M.Y."/>
            <person name="Jogler C."/>
        </authorList>
    </citation>
    <scope>NUCLEOTIDE SEQUENCE [LARGE SCALE GENOMIC DNA]</scope>
    <source>
        <strain evidence="2 3">Poly30</strain>
    </source>
</reference>
<dbReference type="RefSeq" id="WP_145202230.1">
    <property type="nucleotide sequence ID" value="NZ_CP036434.1"/>
</dbReference>
<feature type="region of interest" description="Disordered" evidence="1">
    <location>
        <begin position="1"/>
        <end position="25"/>
    </location>
</feature>
<dbReference type="Proteomes" id="UP000320390">
    <property type="component" value="Chromosome"/>
</dbReference>
<evidence type="ECO:0000313" key="3">
    <source>
        <dbReference type="Proteomes" id="UP000320390"/>
    </source>
</evidence>
<dbReference type="AlphaFoldDB" id="A0A518EXM9"/>
<name>A0A518EXM9_9BACT</name>
<sequence length="767" mass="83266">MTYRSDSTRCNHNIGTAKQGHGPNHRVRIPRRWQDSIYSWARGTSGTIVTRTVWGWPLPFLVEHTLALCLLATCAPGALAQEVLEALDPVTTLADRCAAGRIDAPFEAACRAVIEQDVRGHASGESLPADFFPWLDRTPRLERAATLAIANVGPKVAANLERLRAFDDERVEKYPALAVAYAAAFSQGQGDEPHRYWVDDWLVRGRAVPSMEESFVYHVEHRRDMRMPLRDAPWQVLAHLADSLVPMAEREWALDRYRSRKTEGLRDLFGAVPYTLDPKRGDAPCTLMSFLEFGGPCTHNVQFAGGVFDAFGIPSGWAGGPGHTYPYWFEMDGKVLTIHRTNELGNRNGKIRDPLGEGHVWEDRLRLLVLALNHSVEGQRRSGLAAWAHGRVAEADRARSSAILVDALRENPFCHETLSAFADATAARAMPQDVAGQGWKLAAKALGDRPYDLSPLLERAVPLPGDSAPTFAGDDDLLKGLVRRWERSGLDERALQARVWRGRALAAHGQTAEATRLLIGVASQCAASHADSFVAAALALAGSVPGAPDSEDRFELLTRLMRDIETPTTSEWTELRRSRLHAVRAIVGELEALGRAEDASAMWYEELASVGAEGGGVGSDFLLIGGGGGAPFEEAPAGAEFVGVRVTTTGFQGRDVIGSVEGLFRVDGEDIVGERAGDARGGAIELRAPDGWRVAGLVAAGSDRLDGFQLVFVPVSARDNRVRMSPWVGTHREDEELIGGRDLRIVGIRGRAGADVDALGLVGVALD</sequence>
<proteinExistence type="predicted"/>
<dbReference type="EMBL" id="CP036434">
    <property type="protein sequence ID" value="QDV08854.1"/>
    <property type="molecule type" value="Genomic_DNA"/>
</dbReference>
<feature type="compositionally biased region" description="Polar residues" evidence="1">
    <location>
        <begin position="1"/>
        <end position="16"/>
    </location>
</feature>
<gene>
    <name evidence="2" type="ORF">Poly30_44090</name>
</gene>
<dbReference type="OrthoDB" id="8478507at2"/>